<evidence type="ECO:0000256" key="4">
    <source>
        <dbReference type="ARBA" id="ARBA00022989"/>
    </source>
</evidence>
<reference evidence="8 9" key="1">
    <citation type="journal article" date="2018" name="Front. Microbiol.">
        <title>Pseudomonas orientalis F9: A Potent Antagonist against Phytopathogens with Phytotoxic Effect in the Apple Flower.</title>
        <authorList>
            <person name="Zengerer V."/>
            <person name="Schmid M."/>
            <person name="Bieri M."/>
            <person name="Muller D.C."/>
            <person name="Remus-Emsermann M.N.P."/>
            <person name="Ahrens C.H."/>
            <person name="Pelludat C."/>
        </authorList>
    </citation>
    <scope>NUCLEOTIDE SEQUENCE [LARGE SCALE GENOMIC DNA]</scope>
    <source>
        <strain evidence="8 9">F9</strain>
    </source>
</reference>
<keyword evidence="3 6" id="KW-0812">Transmembrane</keyword>
<evidence type="ECO:0000256" key="6">
    <source>
        <dbReference type="SAM" id="Phobius"/>
    </source>
</evidence>
<evidence type="ECO:0000313" key="8">
    <source>
        <dbReference type="EMBL" id="AUZ46451.1"/>
    </source>
</evidence>
<sequence>MEVSSTQNEYRKPDNLAGLGRRLGGQWIDSLITLFALFLVGRAAEFVGFSPDLVAVLAFGTAAGYYLFSDAMPNGQSVGKKLLGMSVIDERSHLNCNLYQSFMRNITTPILSIFDWIFIFFGSRKRLGDMLASTIVVRLKQL</sequence>
<dbReference type="PANTHER" id="PTHR36115:SF6">
    <property type="entry name" value="PROLINE-RICH ANTIGEN HOMOLOG"/>
    <property type="match status" value="1"/>
</dbReference>
<dbReference type="KEGG" id="poi:BOP93_12885"/>
<evidence type="ECO:0000313" key="9">
    <source>
        <dbReference type="Proteomes" id="UP000239888"/>
    </source>
</evidence>
<dbReference type="InterPro" id="IPR010432">
    <property type="entry name" value="RDD"/>
</dbReference>
<evidence type="ECO:0000256" key="2">
    <source>
        <dbReference type="ARBA" id="ARBA00022475"/>
    </source>
</evidence>
<dbReference type="Proteomes" id="UP000239888">
    <property type="component" value="Chromosome"/>
</dbReference>
<dbReference type="EMBL" id="CP018049">
    <property type="protein sequence ID" value="AUZ46451.1"/>
    <property type="molecule type" value="Genomic_DNA"/>
</dbReference>
<evidence type="ECO:0000256" key="3">
    <source>
        <dbReference type="ARBA" id="ARBA00022692"/>
    </source>
</evidence>
<feature type="transmembrane region" description="Helical" evidence="6">
    <location>
        <begin position="23"/>
        <end position="40"/>
    </location>
</feature>
<comment type="subcellular location">
    <subcellularLocation>
        <location evidence="1">Cell membrane</location>
        <topology evidence="1">Multi-pass membrane protein</topology>
    </subcellularLocation>
</comment>
<evidence type="ECO:0000256" key="5">
    <source>
        <dbReference type="ARBA" id="ARBA00023136"/>
    </source>
</evidence>
<keyword evidence="2" id="KW-1003">Cell membrane</keyword>
<gene>
    <name evidence="8" type="ORF">BOP93_12885</name>
</gene>
<dbReference type="RefSeq" id="WP_104502996.1">
    <property type="nucleotide sequence ID" value="NZ_CP018049.1"/>
</dbReference>
<keyword evidence="4 6" id="KW-1133">Transmembrane helix</keyword>
<organism evidence="8 9">
    <name type="scientific">Pseudomonas orientalis</name>
    <dbReference type="NCBI Taxonomy" id="76758"/>
    <lineage>
        <taxon>Bacteria</taxon>
        <taxon>Pseudomonadati</taxon>
        <taxon>Pseudomonadota</taxon>
        <taxon>Gammaproteobacteria</taxon>
        <taxon>Pseudomonadales</taxon>
        <taxon>Pseudomonadaceae</taxon>
        <taxon>Pseudomonas</taxon>
    </lineage>
</organism>
<dbReference type="Pfam" id="PF06271">
    <property type="entry name" value="RDD"/>
    <property type="match status" value="1"/>
</dbReference>
<feature type="transmembrane region" description="Helical" evidence="6">
    <location>
        <begin position="102"/>
        <end position="121"/>
    </location>
</feature>
<evidence type="ECO:0000256" key="1">
    <source>
        <dbReference type="ARBA" id="ARBA00004651"/>
    </source>
</evidence>
<accession>A0A2L0RWU5</accession>
<dbReference type="GO" id="GO:0005886">
    <property type="term" value="C:plasma membrane"/>
    <property type="evidence" value="ECO:0007669"/>
    <property type="project" value="UniProtKB-SubCell"/>
</dbReference>
<name>A0A2L0RWU5_9PSED</name>
<feature type="transmembrane region" description="Helical" evidence="6">
    <location>
        <begin position="47"/>
        <end position="68"/>
    </location>
</feature>
<dbReference type="PANTHER" id="PTHR36115">
    <property type="entry name" value="PROLINE-RICH ANTIGEN HOMOLOG-RELATED"/>
    <property type="match status" value="1"/>
</dbReference>
<keyword evidence="5 6" id="KW-0472">Membrane</keyword>
<evidence type="ECO:0000259" key="7">
    <source>
        <dbReference type="Pfam" id="PF06271"/>
    </source>
</evidence>
<proteinExistence type="predicted"/>
<dbReference type="AlphaFoldDB" id="A0A2L0RWU5"/>
<feature type="domain" description="RDD" evidence="7">
    <location>
        <begin position="16"/>
        <end position="132"/>
    </location>
</feature>
<dbReference type="InterPro" id="IPR051791">
    <property type="entry name" value="Pra-immunoreactive"/>
</dbReference>
<protein>
    <recommendedName>
        <fullName evidence="7">RDD domain-containing protein</fullName>
    </recommendedName>
</protein>